<protein>
    <submittedName>
        <fullName evidence="3">Amidohydrolase</fullName>
    </submittedName>
</protein>
<reference evidence="3 4" key="1">
    <citation type="submission" date="2020-08" db="EMBL/GenBank/DDBJ databases">
        <title>Genomic Encyclopedia of Type Strains, Phase IV (KMG-V): Genome sequencing to study the core and pangenomes of soil and plant-associated prokaryotes.</title>
        <authorList>
            <person name="Whitman W."/>
        </authorList>
    </citation>
    <scope>NUCLEOTIDE SEQUENCE [LARGE SCALE GENOMIC DNA]</scope>
    <source>
        <strain evidence="3 4">SEMIA 461</strain>
    </source>
</reference>
<dbReference type="InterPro" id="IPR036526">
    <property type="entry name" value="C-N_Hydrolase_sf"/>
</dbReference>
<dbReference type="Pfam" id="PF00795">
    <property type="entry name" value="CN_hydrolase"/>
    <property type="match status" value="1"/>
</dbReference>
<comment type="caution">
    <text evidence="3">The sequence shown here is derived from an EMBL/GenBank/DDBJ whole genome shotgun (WGS) entry which is preliminary data.</text>
</comment>
<dbReference type="PROSITE" id="PS50263">
    <property type="entry name" value="CN_HYDROLASE"/>
    <property type="match status" value="1"/>
</dbReference>
<feature type="domain" description="CN hydrolase" evidence="2">
    <location>
        <begin position="4"/>
        <end position="244"/>
    </location>
</feature>
<dbReference type="Proteomes" id="UP000534590">
    <property type="component" value="Unassembled WGS sequence"/>
</dbReference>
<dbReference type="CDD" id="cd07197">
    <property type="entry name" value="nitrilase"/>
    <property type="match status" value="1"/>
</dbReference>
<dbReference type="InterPro" id="IPR050345">
    <property type="entry name" value="Aliph_Amidase/BUP"/>
</dbReference>
<evidence type="ECO:0000313" key="3">
    <source>
        <dbReference type="EMBL" id="MBB4490587.1"/>
    </source>
</evidence>
<name>A0ABR6J6P7_AGRRD</name>
<evidence type="ECO:0000256" key="1">
    <source>
        <dbReference type="ARBA" id="ARBA00022801"/>
    </source>
</evidence>
<dbReference type="PANTHER" id="PTHR43674">
    <property type="entry name" value="NITRILASE C965.09-RELATED"/>
    <property type="match status" value="1"/>
</dbReference>
<accession>A0ABR6J6P7</accession>
<dbReference type="SUPFAM" id="SSF56317">
    <property type="entry name" value="Carbon-nitrogen hydrolase"/>
    <property type="match status" value="1"/>
</dbReference>
<sequence length="248" mass="26840">MATVRIASAQAPEFRGNVQSALAYAAQVMTGASALGVRLLCFPECFLQGYLLDEDDARQHALDLSSPVFRSMAAELPLTDMIVVIGMIETSDGNLFNSAALIQNGAVKGVYRKTHLLRSESFFAPGTEVPVFSVDGLSFGVNICYDTNFPAMIGMIADQGGMLIVCPANNMMPRQRAETYRNVHNVVRANRCRERGIWLVSSDIFGERDGRVSWGPTAVIDPAGQVVAQLELGKAGLLIFDIPLPSLK</sequence>
<dbReference type="InterPro" id="IPR003010">
    <property type="entry name" value="C-N_Hydrolase"/>
</dbReference>
<evidence type="ECO:0000259" key="2">
    <source>
        <dbReference type="PROSITE" id="PS50263"/>
    </source>
</evidence>
<evidence type="ECO:0000313" key="4">
    <source>
        <dbReference type="Proteomes" id="UP000534590"/>
    </source>
</evidence>
<organism evidence="3 4">
    <name type="scientific">Agrobacterium radiobacter</name>
    <dbReference type="NCBI Taxonomy" id="362"/>
    <lineage>
        <taxon>Bacteria</taxon>
        <taxon>Pseudomonadati</taxon>
        <taxon>Pseudomonadota</taxon>
        <taxon>Alphaproteobacteria</taxon>
        <taxon>Hyphomicrobiales</taxon>
        <taxon>Rhizobiaceae</taxon>
        <taxon>Rhizobium/Agrobacterium group</taxon>
        <taxon>Agrobacterium</taxon>
        <taxon>Agrobacterium tumefaciens complex</taxon>
    </lineage>
</organism>
<dbReference type="PANTHER" id="PTHR43674:SF16">
    <property type="entry name" value="CARBON-NITROGEN FAMILY, PUTATIVE (AFU_ORTHOLOGUE AFUA_5G02350)-RELATED"/>
    <property type="match status" value="1"/>
</dbReference>
<gene>
    <name evidence="3" type="ORF">GGE40_002418</name>
</gene>
<keyword evidence="4" id="KW-1185">Reference proteome</keyword>
<dbReference type="Gene3D" id="3.60.110.10">
    <property type="entry name" value="Carbon-nitrogen hydrolase"/>
    <property type="match status" value="1"/>
</dbReference>
<keyword evidence="1" id="KW-0378">Hydrolase</keyword>
<dbReference type="EMBL" id="JACIHP010000002">
    <property type="protein sequence ID" value="MBB4490587.1"/>
    <property type="molecule type" value="Genomic_DNA"/>
</dbReference>
<proteinExistence type="predicted"/>
<dbReference type="RefSeq" id="WP_135522068.1">
    <property type="nucleotide sequence ID" value="NZ_JACIGN010000007.1"/>
</dbReference>